<dbReference type="AlphaFoldDB" id="A0A7S1G3V7"/>
<dbReference type="EMBL" id="HBFS01005012">
    <property type="protein sequence ID" value="CAD8910172.1"/>
    <property type="molecule type" value="Transcribed_RNA"/>
</dbReference>
<feature type="transmembrane region" description="Helical" evidence="1">
    <location>
        <begin position="54"/>
        <end position="73"/>
    </location>
</feature>
<evidence type="ECO:0000256" key="1">
    <source>
        <dbReference type="SAM" id="Phobius"/>
    </source>
</evidence>
<feature type="transmembrane region" description="Helical" evidence="1">
    <location>
        <begin position="21"/>
        <end position="42"/>
    </location>
</feature>
<evidence type="ECO:0008006" key="3">
    <source>
        <dbReference type="Google" id="ProtNLM"/>
    </source>
</evidence>
<proteinExistence type="predicted"/>
<sequence>MDLIHRLVNRASMTVEQQQKTVTTTCIVEIVLAIVAIIIVAADPSGDASAVAQAVLAALVMLTVGLVGIYGAHKKERGSLLFFFIIQMWVISALTSYLQATTREAGATDLMCAQLKFTRQSASADGCASSRTAVAILKMIVAALTFITAVASSFISFRLSEKIQELEHEAIASKTA</sequence>
<accession>A0A7S1G3V7</accession>
<evidence type="ECO:0000313" key="2">
    <source>
        <dbReference type="EMBL" id="CAD8910172.1"/>
    </source>
</evidence>
<keyword evidence="1" id="KW-1133">Transmembrane helix</keyword>
<reference evidence="2" key="1">
    <citation type="submission" date="2021-01" db="EMBL/GenBank/DDBJ databases">
        <authorList>
            <person name="Corre E."/>
            <person name="Pelletier E."/>
            <person name="Niang G."/>
            <person name="Scheremetjew M."/>
            <person name="Finn R."/>
            <person name="Kale V."/>
            <person name="Holt S."/>
            <person name="Cochrane G."/>
            <person name="Meng A."/>
            <person name="Brown T."/>
            <person name="Cohen L."/>
        </authorList>
    </citation>
    <scope>NUCLEOTIDE SEQUENCE</scope>
    <source>
        <strain evidence="2">Ms1</strain>
    </source>
</reference>
<feature type="transmembrane region" description="Helical" evidence="1">
    <location>
        <begin position="135"/>
        <end position="157"/>
    </location>
</feature>
<gene>
    <name evidence="2" type="ORF">BSP0115_LOCUS3376</name>
</gene>
<keyword evidence="1" id="KW-0812">Transmembrane</keyword>
<protein>
    <recommendedName>
        <fullName evidence="3">MARVEL domain-containing protein</fullName>
    </recommendedName>
</protein>
<feature type="transmembrane region" description="Helical" evidence="1">
    <location>
        <begin position="80"/>
        <end position="100"/>
    </location>
</feature>
<organism evidence="2">
    <name type="scientific">Bicosoecida sp. CB-2014</name>
    <dbReference type="NCBI Taxonomy" id="1486930"/>
    <lineage>
        <taxon>Eukaryota</taxon>
        <taxon>Sar</taxon>
        <taxon>Stramenopiles</taxon>
        <taxon>Bigyra</taxon>
        <taxon>Opalozoa</taxon>
        <taxon>Bicosoecida</taxon>
    </lineage>
</organism>
<name>A0A7S1G3V7_9STRA</name>
<keyword evidence="1" id="KW-0472">Membrane</keyword>